<dbReference type="InterPro" id="IPR019741">
    <property type="entry name" value="Galactokinase_CS"/>
</dbReference>
<evidence type="ECO:0000256" key="10">
    <source>
        <dbReference type="ARBA" id="ARBA00023277"/>
    </source>
</evidence>
<evidence type="ECO:0000256" key="11">
    <source>
        <dbReference type="HAMAP-Rule" id="MF_00246"/>
    </source>
</evidence>
<sequence length="384" mass="42884">MDTGVLEKRFEEIYGTTVEHLYFAPGRVNLIGEHIDYNGGRVFPCALSFGTYLAVTPRDDQKIAFASMNQTFRLECDPTIFEHKPAEWVKYPLGVVKEFADRGFNPWGFDILYFGDIPNGAGLSSSASIEVVTAFMLNDLLHAGLDVVELVKMSQRAENLFVGMNCGIMDQFAVGMGKKEHAIALDCGTLDYDLIPLHLNGYKLVITNSNKNHDLVTSEYNVRRSQCEQALLDINQALNVKHLCDLSEEELERARHLISDETVYRRARHAVTENARVNEAIDVLQRGDLVRFGELMNESHRSLKEDYEVTGVEMDTLAEEGQKLPGVLGSRITGGGFGGCTVSLVKEDNVQEFIEKLASVYHDKVGLNAEFYVADIGDGVRKIY</sequence>
<evidence type="ECO:0000256" key="2">
    <source>
        <dbReference type="ARBA" id="ARBA00022490"/>
    </source>
</evidence>
<dbReference type="PANTHER" id="PTHR10457">
    <property type="entry name" value="MEVALONATE KINASE/GALACTOKINASE"/>
    <property type="match status" value="1"/>
</dbReference>
<evidence type="ECO:0000259" key="13">
    <source>
        <dbReference type="Pfam" id="PF00288"/>
    </source>
</evidence>
<dbReference type="GO" id="GO:0006012">
    <property type="term" value="P:galactose metabolic process"/>
    <property type="evidence" value="ECO:0007669"/>
    <property type="project" value="UniProtKB-UniRule"/>
</dbReference>
<feature type="binding site" evidence="11">
    <location>
        <position position="220"/>
    </location>
    <ligand>
        <name>substrate</name>
    </ligand>
</feature>
<comment type="subcellular location">
    <subcellularLocation>
        <location evidence="11">Cytoplasm</location>
    </subcellularLocation>
</comment>
<dbReference type="InterPro" id="IPR020568">
    <property type="entry name" value="Ribosomal_Su5_D2-typ_SF"/>
</dbReference>
<dbReference type="RefSeq" id="WP_106480453.1">
    <property type="nucleotide sequence ID" value="NZ_CP032819.1"/>
</dbReference>
<dbReference type="GO" id="GO:0005524">
    <property type="term" value="F:ATP binding"/>
    <property type="evidence" value="ECO:0007669"/>
    <property type="project" value="UniProtKB-UniRule"/>
</dbReference>
<comment type="similarity">
    <text evidence="1 11">Belongs to the GHMP kinase family. GalK subfamily.</text>
</comment>
<evidence type="ECO:0000259" key="15">
    <source>
        <dbReference type="Pfam" id="PF10509"/>
    </source>
</evidence>
<keyword evidence="6 11" id="KW-0418">Kinase</keyword>
<reference evidence="16 17" key="1">
    <citation type="submission" date="2018-10" db="EMBL/GenBank/DDBJ databases">
        <title>Butyricimonas faecalis sp. nov., isolated from human faeces and emended description of the genus Butyricimonas.</title>
        <authorList>
            <person name="Le Roy T."/>
            <person name="Van der Smissen P."/>
            <person name="Paquot A."/>
            <person name="Delzenne N."/>
            <person name="Muccioli G."/>
            <person name="Collet J.-F."/>
            <person name="Cani P.D."/>
        </authorList>
    </citation>
    <scope>NUCLEOTIDE SEQUENCE [LARGE SCALE GENOMIC DNA]</scope>
    <source>
        <strain evidence="16 17">H184</strain>
    </source>
</reference>
<dbReference type="InterPro" id="IPR019539">
    <property type="entry name" value="GalKase_N"/>
</dbReference>
<feature type="domain" description="Galactokinase N-terminal" evidence="15">
    <location>
        <begin position="8"/>
        <end position="57"/>
    </location>
</feature>
<feature type="site" description="Transition state stabilizer" evidence="11">
    <location>
        <position position="27"/>
    </location>
</feature>
<dbReference type="Gene3D" id="3.30.230.10">
    <property type="match status" value="1"/>
</dbReference>
<dbReference type="SUPFAM" id="SSF55060">
    <property type="entry name" value="GHMP Kinase, C-terminal domain"/>
    <property type="match status" value="1"/>
</dbReference>
<protein>
    <recommendedName>
        <fullName evidence="11 12">Galactokinase</fullName>
        <ecNumber evidence="11 12">2.7.1.6</ecNumber>
    </recommendedName>
    <alternativeName>
        <fullName evidence="11">Galactose kinase</fullName>
    </alternativeName>
</protein>
<evidence type="ECO:0000256" key="3">
    <source>
        <dbReference type="ARBA" id="ARBA00022679"/>
    </source>
</evidence>
<dbReference type="PRINTS" id="PR00473">
    <property type="entry name" value="GALCTOKINASE"/>
</dbReference>
<keyword evidence="10 11" id="KW-0119">Carbohydrate metabolism</keyword>
<dbReference type="InterPro" id="IPR014721">
    <property type="entry name" value="Ribsml_uS5_D2-typ_fold_subgr"/>
</dbReference>
<dbReference type="Pfam" id="PF10509">
    <property type="entry name" value="GalKase_gal_bdg"/>
    <property type="match status" value="1"/>
</dbReference>
<keyword evidence="4 11" id="KW-0479">Metal-binding</keyword>
<dbReference type="UniPathway" id="UPA00214"/>
<dbReference type="InterPro" id="IPR000705">
    <property type="entry name" value="Galactokinase"/>
</dbReference>
<evidence type="ECO:0000256" key="5">
    <source>
        <dbReference type="ARBA" id="ARBA00022741"/>
    </source>
</evidence>
<dbReference type="InterPro" id="IPR006203">
    <property type="entry name" value="GHMP_knse_ATP-bd_CS"/>
</dbReference>
<evidence type="ECO:0000256" key="4">
    <source>
        <dbReference type="ARBA" id="ARBA00022723"/>
    </source>
</evidence>
<dbReference type="PIRSF" id="PIRSF000530">
    <property type="entry name" value="Galactokinase"/>
    <property type="match status" value="1"/>
</dbReference>
<dbReference type="FunFam" id="3.30.230.10:FF:000017">
    <property type="entry name" value="Galactokinase"/>
    <property type="match status" value="1"/>
</dbReference>
<keyword evidence="9 11" id="KW-0299">Galactose metabolism</keyword>
<feature type="binding site" evidence="11">
    <location>
        <begin position="120"/>
        <end position="126"/>
    </location>
    <ligand>
        <name>ATP</name>
        <dbReference type="ChEBI" id="CHEBI:30616"/>
    </ligand>
</feature>
<dbReference type="Proteomes" id="UP000270673">
    <property type="component" value="Chromosome"/>
</dbReference>
<dbReference type="PROSITE" id="PS00106">
    <property type="entry name" value="GALACTOKINASE"/>
    <property type="match status" value="1"/>
</dbReference>
<feature type="active site" description="Proton acceptor" evidence="11">
    <location>
        <position position="170"/>
    </location>
</feature>
<dbReference type="NCBIfam" id="NF003705">
    <property type="entry name" value="PRK05322.1"/>
    <property type="match status" value="1"/>
</dbReference>
<dbReference type="InterPro" id="IPR006204">
    <property type="entry name" value="GHMP_kinase_N_dom"/>
</dbReference>
<evidence type="ECO:0000256" key="1">
    <source>
        <dbReference type="ARBA" id="ARBA00006566"/>
    </source>
</evidence>
<dbReference type="PRINTS" id="PR00959">
    <property type="entry name" value="MEVGALKINASE"/>
</dbReference>
<name>A0A3Q9IN45_9BACT</name>
<accession>A0A3Q9IN45</accession>
<comment type="function">
    <text evidence="11">Catalyzes the transfer of the gamma-phosphate of ATP to D-galactose to form alpha-D-galactose-1-phosphate (Gal-1-P).</text>
</comment>
<comment type="catalytic activity">
    <reaction evidence="11">
        <text>alpha-D-galactose + ATP = alpha-D-galactose 1-phosphate + ADP + H(+)</text>
        <dbReference type="Rhea" id="RHEA:13553"/>
        <dbReference type="ChEBI" id="CHEBI:15378"/>
        <dbReference type="ChEBI" id="CHEBI:28061"/>
        <dbReference type="ChEBI" id="CHEBI:30616"/>
        <dbReference type="ChEBI" id="CHEBI:58336"/>
        <dbReference type="ChEBI" id="CHEBI:456216"/>
        <dbReference type="EC" id="2.7.1.6"/>
    </reaction>
</comment>
<dbReference type="NCBIfam" id="TIGR00131">
    <property type="entry name" value="gal_kin"/>
    <property type="match status" value="1"/>
</dbReference>
<feature type="binding site" evidence="11">
    <location>
        <position position="158"/>
    </location>
    <ligand>
        <name>Mg(2+)</name>
        <dbReference type="ChEBI" id="CHEBI:18420"/>
    </ligand>
</feature>
<evidence type="ECO:0000313" key="17">
    <source>
        <dbReference type="Proteomes" id="UP000270673"/>
    </source>
</evidence>
<keyword evidence="8 11" id="KW-0460">Magnesium</keyword>
<dbReference type="PROSITE" id="PS00627">
    <property type="entry name" value="GHMP_KINASES_ATP"/>
    <property type="match status" value="1"/>
</dbReference>
<dbReference type="EMBL" id="CP032819">
    <property type="protein sequence ID" value="AZS29715.1"/>
    <property type="molecule type" value="Genomic_DNA"/>
</dbReference>
<dbReference type="GO" id="GO:0005829">
    <property type="term" value="C:cytosol"/>
    <property type="evidence" value="ECO:0007669"/>
    <property type="project" value="TreeGrafter"/>
</dbReference>
<dbReference type="Pfam" id="PF08544">
    <property type="entry name" value="GHMP_kinases_C"/>
    <property type="match status" value="1"/>
</dbReference>
<proteinExistence type="inferred from homology"/>
<dbReference type="KEGG" id="buy:D8S85_09250"/>
<evidence type="ECO:0000313" key="16">
    <source>
        <dbReference type="EMBL" id="AZS29715.1"/>
    </source>
</evidence>
<dbReference type="OrthoDB" id="250531at2"/>
<evidence type="ECO:0000259" key="14">
    <source>
        <dbReference type="Pfam" id="PF08544"/>
    </source>
</evidence>
<dbReference type="GO" id="GO:0004335">
    <property type="term" value="F:galactokinase activity"/>
    <property type="evidence" value="ECO:0007669"/>
    <property type="project" value="UniProtKB-UniRule"/>
</dbReference>
<evidence type="ECO:0000256" key="9">
    <source>
        <dbReference type="ARBA" id="ARBA00023144"/>
    </source>
</evidence>
<feature type="domain" description="GHMP kinase C-terminal" evidence="14">
    <location>
        <begin position="281"/>
        <end position="362"/>
    </location>
</feature>
<keyword evidence="2 11" id="KW-0963">Cytoplasm</keyword>
<keyword evidence="17" id="KW-1185">Reference proteome</keyword>
<evidence type="ECO:0000256" key="6">
    <source>
        <dbReference type="ARBA" id="ARBA00022777"/>
    </source>
</evidence>
<keyword evidence="3 11" id="KW-0808">Transferase</keyword>
<keyword evidence="7 11" id="KW-0067">ATP-binding</keyword>
<feature type="binding site" evidence="11">
    <location>
        <position position="67"/>
    </location>
    <ligand>
        <name>ATP</name>
        <dbReference type="ChEBI" id="CHEBI:30616"/>
    </ligand>
</feature>
<dbReference type="InterPro" id="IPR022963">
    <property type="entry name" value="Galactokinase_bac"/>
</dbReference>
<dbReference type="PANTHER" id="PTHR10457:SF7">
    <property type="entry name" value="GALACTOKINASE-RELATED"/>
    <property type="match status" value="1"/>
</dbReference>
<feature type="domain" description="GHMP kinase N-terminal" evidence="13">
    <location>
        <begin position="91"/>
        <end position="178"/>
    </location>
</feature>
<evidence type="ECO:0000256" key="12">
    <source>
        <dbReference type="NCBIfam" id="TIGR00131"/>
    </source>
</evidence>
<dbReference type="AlphaFoldDB" id="A0A3Q9IN45"/>
<evidence type="ECO:0000256" key="8">
    <source>
        <dbReference type="ARBA" id="ARBA00022842"/>
    </source>
</evidence>
<dbReference type="SUPFAM" id="SSF54211">
    <property type="entry name" value="Ribosomal protein S5 domain 2-like"/>
    <property type="match status" value="1"/>
</dbReference>
<gene>
    <name evidence="11" type="primary">galK</name>
    <name evidence="16" type="ORF">D8S85_09250</name>
</gene>
<keyword evidence="5 11" id="KW-0547">Nucleotide-binding</keyword>
<dbReference type="Pfam" id="PF00288">
    <property type="entry name" value="GHMP_kinases_N"/>
    <property type="match status" value="1"/>
</dbReference>
<dbReference type="Gene3D" id="3.30.70.890">
    <property type="entry name" value="GHMP kinase, C-terminal domain"/>
    <property type="match status" value="1"/>
</dbReference>
<dbReference type="EC" id="2.7.1.6" evidence="11 12"/>
<dbReference type="FunFam" id="3.30.70.890:FF:000001">
    <property type="entry name" value="Galactokinase"/>
    <property type="match status" value="1"/>
</dbReference>
<dbReference type="InterPro" id="IPR013750">
    <property type="entry name" value="GHMP_kinase_C_dom"/>
</dbReference>
<dbReference type="InterPro" id="IPR006206">
    <property type="entry name" value="Mevalonate/galactokinase"/>
</dbReference>
<dbReference type="InterPro" id="IPR036554">
    <property type="entry name" value="GHMP_kinase_C_sf"/>
</dbReference>
<feature type="binding site" evidence="11">
    <location>
        <position position="126"/>
    </location>
    <ligand>
        <name>Mg(2+)</name>
        <dbReference type="ChEBI" id="CHEBI:18420"/>
    </ligand>
</feature>
<organism evidence="16 17">
    <name type="scientific">Butyricimonas faecalis</name>
    <dbReference type="NCBI Taxonomy" id="2093856"/>
    <lineage>
        <taxon>Bacteria</taxon>
        <taxon>Pseudomonadati</taxon>
        <taxon>Bacteroidota</taxon>
        <taxon>Bacteroidia</taxon>
        <taxon>Bacteroidales</taxon>
        <taxon>Odoribacteraceae</taxon>
        <taxon>Butyricimonas</taxon>
    </lineage>
</organism>
<dbReference type="GO" id="GO:0000287">
    <property type="term" value="F:magnesium ion binding"/>
    <property type="evidence" value="ECO:0007669"/>
    <property type="project" value="UniProtKB-UniRule"/>
</dbReference>
<feature type="binding site" evidence="11">
    <location>
        <begin position="33"/>
        <end position="36"/>
    </location>
    <ligand>
        <name>substrate</name>
    </ligand>
</feature>
<comment type="pathway">
    <text evidence="11">Carbohydrate metabolism; galactose metabolism.</text>
</comment>
<evidence type="ECO:0000256" key="7">
    <source>
        <dbReference type="ARBA" id="ARBA00022840"/>
    </source>
</evidence>
<dbReference type="HAMAP" id="MF_00246">
    <property type="entry name" value="Galactokinase"/>
    <property type="match status" value="1"/>
</dbReference>